<evidence type="ECO:0000313" key="3">
    <source>
        <dbReference type="Proteomes" id="UP000717585"/>
    </source>
</evidence>
<protein>
    <submittedName>
        <fullName evidence="2">Uncharacterized protein</fullName>
    </submittedName>
</protein>
<dbReference type="Proteomes" id="UP000717585">
    <property type="component" value="Unassembled WGS sequence"/>
</dbReference>
<organism evidence="2 3">
    <name type="scientific">Carpediemonas membranifera</name>
    <dbReference type="NCBI Taxonomy" id="201153"/>
    <lineage>
        <taxon>Eukaryota</taxon>
        <taxon>Metamonada</taxon>
        <taxon>Carpediemonas-like organisms</taxon>
        <taxon>Carpediemonas</taxon>
    </lineage>
</organism>
<evidence type="ECO:0000313" key="2">
    <source>
        <dbReference type="EMBL" id="KAG9390427.1"/>
    </source>
</evidence>
<proteinExistence type="predicted"/>
<reference evidence="2" key="1">
    <citation type="submission" date="2021-05" db="EMBL/GenBank/DDBJ databases">
        <title>A free-living protist that lacks canonical eukaryotic 1 DNA replication and segregation systems.</title>
        <authorList>
            <person name="Salas-Leiva D.E."/>
            <person name="Tromer E.C."/>
            <person name="Curtis B.A."/>
            <person name="Jerlstrom-Hultqvist J."/>
            <person name="Kolisko M."/>
            <person name="Yi Z."/>
            <person name="Salas-Leiva J.S."/>
            <person name="Gallot-Lavallee L."/>
            <person name="Kops G.J.P.L."/>
            <person name="Archibald J.M."/>
            <person name="Simpson A.G.B."/>
            <person name="Roger A.J."/>
        </authorList>
    </citation>
    <scope>NUCLEOTIDE SEQUENCE</scope>
    <source>
        <strain evidence="2">BICM</strain>
    </source>
</reference>
<dbReference type="AlphaFoldDB" id="A0A8J6E1B7"/>
<name>A0A8J6E1B7_9EUKA</name>
<comment type="caution">
    <text evidence="2">The sequence shown here is derived from an EMBL/GenBank/DDBJ whole genome shotgun (WGS) entry which is preliminary data.</text>
</comment>
<gene>
    <name evidence="2" type="ORF">J8273_7777</name>
</gene>
<evidence type="ECO:0000256" key="1">
    <source>
        <dbReference type="SAM" id="MobiDB-lite"/>
    </source>
</evidence>
<dbReference type="EMBL" id="JAHDYR010000064">
    <property type="protein sequence ID" value="KAG9390427.1"/>
    <property type="molecule type" value="Genomic_DNA"/>
</dbReference>
<feature type="compositionally biased region" description="Low complexity" evidence="1">
    <location>
        <begin position="121"/>
        <end position="132"/>
    </location>
</feature>
<keyword evidence="3" id="KW-1185">Reference proteome</keyword>
<feature type="region of interest" description="Disordered" evidence="1">
    <location>
        <begin position="108"/>
        <end position="132"/>
    </location>
</feature>
<accession>A0A8J6E1B7</accession>
<sequence length="132" mass="14196">MCVQTVGPVIFLALVIKRKRKTRMRPVPAEVMPVYNQPPMMPMPHQGLLPVVDLVAEVAAAPAETVNPPPPALPIVTEAYPVYPVMPPPQADIDYGYSPYSIVDSWFNSTPEAKKDGSEKSSSSSSSSSGSD</sequence>